<dbReference type="EMBL" id="HBUE01311692">
    <property type="protein sequence ID" value="CAG6583560.1"/>
    <property type="molecule type" value="Transcribed_RNA"/>
</dbReference>
<organism evidence="2">
    <name type="scientific">Culex pipiens</name>
    <name type="common">House mosquito</name>
    <dbReference type="NCBI Taxonomy" id="7175"/>
    <lineage>
        <taxon>Eukaryota</taxon>
        <taxon>Metazoa</taxon>
        <taxon>Ecdysozoa</taxon>
        <taxon>Arthropoda</taxon>
        <taxon>Hexapoda</taxon>
        <taxon>Insecta</taxon>
        <taxon>Pterygota</taxon>
        <taxon>Neoptera</taxon>
        <taxon>Endopterygota</taxon>
        <taxon>Diptera</taxon>
        <taxon>Nematocera</taxon>
        <taxon>Culicoidea</taxon>
        <taxon>Culicidae</taxon>
        <taxon>Culicinae</taxon>
        <taxon>Culicini</taxon>
        <taxon>Culex</taxon>
        <taxon>Culex</taxon>
    </lineage>
</organism>
<dbReference type="AlphaFoldDB" id="A0A8D8MKE1"/>
<protein>
    <submittedName>
        <fullName evidence="2">(northern house mosquito) hypothetical protein</fullName>
    </submittedName>
</protein>
<evidence type="ECO:0000256" key="1">
    <source>
        <dbReference type="SAM" id="SignalP"/>
    </source>
</evidence>
<sequence length="149" mass="17947">MCFKLRFLIFNFFVPFCFPPFFSYKERFQQFLFQTFFQLCQVSLIISPHSRRHLSPLYLHNKRHFSLHTIPQLNKAFLEENENVRKESLHEFTSGFVHVEKNLALLCCLKVPPNELRIFTNLQFAKAPLENMSFGKNFSLFRTRFHLFC</sequence>
<proteinExistence type="predicted"/>
<name>A0A8D8MKE1_CULPI</name>
<feature type="signal peptide" evidence="1">
    <location>
        <begin position="1"/>
        <end position="19"/>
    </location>
</feature>
<dbReference type="EMBL" id="HBUE01205413">
    <property type="protein sequence ID" value="CAG6531699.1"/>
    <property type="molecule type" value="Transcribed_RNA"/>
</dbReference>
<evidence type="ECO:0000313" key="2">
    <source>
        <dbReference type="EMBL" id="CAG6531699.1"/>
    </source>
</evidence>
<accession>A0A8D8MKE1</accession>
<keyword evidence="1" id="KW-0732">Signal</keyword>
<feature type="chain" id="PRO_5036428378" evidence="1">
    <location>
        <begin position="20"/>
        <end position="149"/>
    </location>
</feature>
<reference evidence="2" key="1">
    <citation type="submission" date="2021-05" db="EMBL/GenBank/DDBJ databases">
        <authorList>
            <person name="Alioto T."/>
            <person name="Alioto T."/>
            <person name="Gomez Garrido J."/>
        </authorList>
    </citation>
    <scope>NUCLEOTIDE SEQUENCE</scope>
</reference>